<protein>
    <submittedName>
        <fullName evidence="2">Uncharacterized protein</fullName>
    </submittedName>
</protein>
<proteinExistence type="predicted"/>
<sequence>MSAIMTQVKRAQALQHLWNEYNFNDEQVTALIPFQKGGWCKSGVAPNTPAISSSSQEVKRVESEESILDVCQVSQEETIGIGNRLFDGGRATTRRTTRSISAPFREQAVDAPDSVIDASEDREDQSNNTSSSTENEGVLVKSREGVESRLVPLGRSIGAVKVEQGSLVKDEQQRDQFNSTRSSAENGCPGQELDLCFKSEPSGPEHRGTCQNSSSVLLFSLAQIFEKATDAECDATYANQDEILRWYYYGKEFLAQISTIVQDGKDKIGEKKTKGIIYV</sequence>
<reference evidence="2" key="1">
    <citation type="submission" date="2019-10" db="EMBL/GenBank/DDBJ databases">
        <title>Conservation and host-specific expression of non-tandemly repeated heterogenous ribosome RNA gene in arbuscular mycorrhizal fungi.</title>
        <authorList>
            <person name="Maeda T."/>
            <person name="Kobayashi Y."/>
            <person name="Nakagawa T."/>
            <person name="Ezawa T."/>
            <person name="Yamaguchi K."/>
            <person name="Bino T."/>
            <person name="Nishimoto Y."/>
            <person name="Shigenobu S."/>
            <person name="Kawaguchi M."/>
        </authorList>
    </citation>
    <scope>NUCLEOTIDE SEQUENCE</scope>
    <source>
        <strain evidence="2">HR1</strain>
    </source>
</reference>
<evidence type="ECO:0000313" key="2">
    <source>
        <dbReference type="EMBL" id="GES72786.1"/>
    </source>
</evidence>
<accession>A0A8H3QB63</accession>
<feature type="region of interest" description="Disordered" evidence="1">
    <location>
        <begin position="90"/>
        <end position="143"/>
    </location>
</feature>
<comment type="caution">
    <text evidence="2">The sequence shown here is derived from an EMBL/GenBank/DDBJ whole genome shotgun (WGS) entry which is preliminary data.</text>
</comment>
<dbReference type="AlphaFoldDB" id="A0A8H3QB63"/>
<gene>
    <name evidence="2" type="ORF">RCL2_000033400</name>
</gene>
<feature type="compositionally biased region" description="Low complexity" evidence="1">
    <location>
        <begin position="126"/>
        <end position="136"/>
    </location>
</feature>
<dbReference type="Proteomes" id="UP000615446">
    <property type="component" value="Unassembled WGS sequence"/>
</dbReference>
<organism evidence="2 3">
    <name type="scientific">Rhizophagus clarus</name>
    <dbReference type="NCBI Taxonomy" id="94130"/>
    <lineage>
        <taxon>Eukaryota</taxon>
        <taxon>Fungi</taxon>
        <taxon>Fungi incertae sedis</taxon>
        <taxon>Mucoromycota</taxon>
        <taxon>Glomeromycotina</taxon>
        <taxon>Glomeromycetes</taxon>
        <taxon>Glomerales</taxon>
        <taxon>Glomeraceae</taxon>
        <taxon>Rhizophagus</taxon>
    </lineage>
</organism>
<evidence type="ECO:0000313" key="3">
    <source>
        <dbReference type="Proteomes" id="UP000615446"/>
    </source>
</evidence>
<name>A0A8H3QB63_9GLOM</name>
<evidence type="ECO:0000256" key="1">
    <source>
        <dbReference type="SAM" id="MobiDB-lite"/>
    </source>
</evidence>
<dbReference type="EMBL" id="BLAL01000004">
    <property type="protein sequence ID" value="GES72786.1"/>
    <property type="molecule type" value="Genomic_DNA"/>
</dbReference>